<dbReference type="PANTHER" id="PTHR10539">
    <property type="entry name" value="26S PROTEASOME NON-ATPASE REGULATORY SUBUNIT 13"/>
    <property type="match status" value="1"/>
</dbReference>
<evidence type="ECO:0000313" key="22">
    <source>
        <dbReference type="Proteomes" id="UP001374584"/>
    </source>
</evidence>
<evidence type="ECO:0000256" key="10">
    <source>
        <dbReference type="ARBA" id="ARBA00022840"/>
    </source>
</evidence>
<dbReference type="InterPro" id="IPR008271">
    <property type="entry name" value="Ser/Thr_kinase_AS"/>
</dbReference>
<comment type="catalytic activity">
    <reaction evidence="16">
        <text>L-seryl-[protein] + ATP = O-phospho-L-seryl-[protein] + ADP + H(+)</text>
        <dbReference type="Rhea" id="RHEA:17989"/>
        <dbReference type="Rhea" id="RHEA-COMP:9863"/>
        <dbReference type="Rhea" id="RHEA-COMP:11604"/>
        <dbReference type="ChEBI" id="CHEBI:15378"/>
        <dbReference type="ChEBI" id="CHEBI:29999"/>
        <dbReference type="ChEBI" id="CHEBI:30616"/>
        <dbReference type="ChEBI" id="CHEBI:83421"/>
        <dbReference type="ChEBI" id="CHEBI:456216"/>
        <dbReference type="EC" id="2.7.11.1"/>
    </reaction>
</comment>
<proteinExistence type="inferred from homology"/>
<dbReference type="GO" id="GO:0005829">
    <property type="term" value="C:cytosol"/>
    <property type="evidence" value="ECO:0007669"/>
    <property type="project" value="TreeGrafter"/>
</dbReference>
<dbReference type="Pfam" id="PF13947">
    <property type="entry name" value="GUB_WAK_bind"/>
    <property type="match status" value="4"/>
</dbReference>
<feature type="domain" description="PCI" evidence="20">
    <location>
        <begin position="1534"/>
        <end position="1707"/>
    </location>
</feature>
<comment type="subcellular location">
    <subcellularLocation>
        <location evidence="1">Membrane</location>
        <topology evidence="1">Single-pass type I membrane protein</topology>
    </subcellularLocation>
</comment>
<evidence type="ECO:0000256" key="7">
    <source>
        <dbReference type="ARBA" id="ARBA00022729"/>
    </source>
</evidence>
<evidence type="ECO:0000256" key="3">
    <source>
        <dbReference type="ARBA" id="ARBA00012513"/>
    </source>
</evidence>
<dbReference type="Gene3D" id="3.30.200.20">
    <property type="entry name" value="Phosphorylase Kinase, domain 1"/>
    <property type="match status" value="1"/>
</dbReference>
<dbReference type="PROSITE" id="PS50250">
    <property type="entry name" value="PCI"/>
    <property type="match status" value="1"/>
</dbReference>
<dbReference type="GO" id="GO:0005198">
    <property type="term" value="F:structural molecule activity"/>
    <property type="evidence" value="ECO:0007669"/>
    <property type="project" value="TreeGrafter"/>
</dbReference>
<keyword evidence="13" id="KW-0472">Membrane</keyword>
<dbReference type="InterPro" id="IPR000717">
    <property type="entry name" value="PCI_dom"/>
</dbReference>
<keyword evidence="11" id="KW-0647">Proteasome</keyword>
<keyword evidence="10 17" id="KW-0067">ATP-binding</keyword>
<evidence type="ECO:0000256" key="4">
    <source>
        <dbReference type="ARBA" id="ARBA00022527"/>
    </source>
</evidence>
<evidence type="ECO:0000256" key="5">
    <source>
        <dbReference type="ARBA" id="ARBA00022679"/>
    </source>
</evidence>
<evidence type="ECO:0000256" key="8">
    <source>
        <dbReference type="ARBA" id="ARBA00022741"/>
    </source>
</evidence>
<dbReference type="InterPro" id="IPR035298">
    <property type="entry name" value="PSMD13"/>
</dbReference>
<dbReference type="GO" id="GO:0008541">
    <property type="term" value="C:proteasome regulatory particle, lid subcomplex"/>
    <property type="evidence" value="ECO:0007669"/>
    <property type="project" value="TreeGrafter"/>
</dbReference>
<dbReference type="InterPro" id="IPR000719">
    <property type="entry name" value="Prot_kinase_dom"/>
</dbReference>
<dbReference type="GO" id="GO:0005634">
    <property type="term" value="C:nucleus"/>
    <property type="evidence" value="ECO:0007669"/>
    <property type="project" value="TreeGrafter"/>
</dbReference>
<dbReference type="Pfam" id="PF22037">
    <property type="entry name" value="PSD13_N"/>
    <property type="match status" value="1"/>
</dbReference>
<dbReference type="Pfam" id="PF14380">
    <property type="entry name" value="WAK_assoc"/>
    <property type="match status" value="2"/>
</dbReference>
<dbReference type="SMART" id="SM00220">
    <property type="entry name" value="S_TKc"/>
    <property type="match status" value="1"/>
</dbReference>
<feature type="domain" description="Protein kinase" evidence="19">
    <location>
        <begin position="945"/>
        <end position="1225"/>
    </location>
</feature>
<feature type="signal peptide" evidence="18">
    <location>
        <begin position="1"/>
        <end position="26"/>
    </location>
</feature>
<dbReference type="SUPFAM" id="SSF46785">
    <property type="entry name" value="Winged helix' DNA-binding domain"/>
    <property type="match status" value="1"/>
</dbReference>
<feature type="chain" id="PRO_5042968086" description="non-specific serine/threonine protein kinase" evidence="18">
    <location>
        <begin position="27"/>
        <end position="1746"/>
    </location>
</feature>
<dbReference type="FunFam" id="1.10.510.10:FF:000590">
    <property type="entry name" value="PR5-like receptor kinase"/>
    <property type="match status" value="1"/>
</dbReference>
<dbReference type="PROSITE" id="PS00108">
    <property type="entry name" value="PROTEIN_KINASE_ST"/>
    <property type="match status" value="1"/>
</dbReference>
<dbReference type="Pfam" id="PF01399">
    <property type="entry name" value="PCI"/>
    <property type="match status" value="1"/>
</dbReference>
<evidence type="ECO:0000256" key="11">
    <source>
        <dbReference type="ARBA" id="ARBA00022942"/>
    </source>
</evidence>
<dbReference type="SUPFAM" id="SSF56112">
    <property type="entry name" value="Protein kinase-like (PK-like)"/>
    <property type="match status" value="1"/>
</dbReference>
<evidence type="ECO:0000256" key="13">
    <source>
        <dbReference type="ARBA" id="ARBA00023136"/>
    </source>
</evidence>
<keyword evidence="5" id="KW-0808">Transferase</keyword>
<keyword evidence="4" id="KW-0723">Serine/threonine-protein kinase</keyword>
<dbReference type="PROSITE" id="PS00107">
    <property type="entry name" value="PROTEIN_KINASE_ATP"/>
    <property type="match status" value="1"/>
</dbReference>
<dbReference type="GO" id="GO:0006511">
    <property type="term" value="P:ubiquitin-dependent protein catabolic process"/>
    <property type="evidence" value="ECO:0007669"/>
    <property type="project" value="TreeGrafter"/>
</dbReference>
<evidence type="ECO:0000256" key="1">
    <source>
        <dbReference type="ARBA" id="ARBA00004479"/>
    </source>
</evidence>
<comment type="caution">
    <text evidence="21">The sequence shown here is derived from an EMBL/GenBank/DDBJ whole genome shotgun (WGS) entry which is preliminary data.</text>
</comment>
<evidence type="ECO:0000256" key="16">
    <source>
        <dbReference type="ARBA" id="ARBA00048679"/>
    </source>
</evidence>
<dbReference type="GO" id="GO:0004674">
    <property type="term" value="F:protein serine/threonine kinase activity"/>
    <property type="evidence" value="ECO:0007669"/>
    <property type="project" value="UniProtKB-KW"/>
</dbReference>
<keyword evidence="6" id="KW-0812">Transmembrane</keyword>
<dbReference type="InterPro" id="IPR032872">
    <property type="entry name" value="WAK_assoc_C"/>
</dbReference>
<dbReference type="PROSITE" id="PS50011">
    <property type="entry name" value="PROTEIN_KINASE_DOM"/>
    <property type="match status" value="1"/>
</dbReference>
<dbReference type="GO" id="GO:0016020">
    <property type="term" value="C:membrane"/>
    <property type="evidence" value="ECO:0007669"/>
    <property type="project" value="UniProtKB-SubCell"/>
</dbReference>
<evidence type="ECO:0000256" key="6">
    <source>
        <dbReference type="ARBA" id="ARBA00022692"/>
    </source>
</evidence>
<dbReference type="EC" id="2.7.11.1" evidence="3"/>
<name>A0AAN9N4Z7_PHACN</name>
<keyword evidence="12" id="KW-1133">Transmembrane helix</keyword>
<dbReference type="InterPro" id="IPR011009">
    <property type="entry name" value="Kinase-like_dom_sf"/>
</dbReference>
<evidence type="ECO:0000313" key="21">
    <source>
        <dbReference type="EMBL" id="KAK7364093.1"/>
    </source>
</evidence>
<comment type="similarity">
    <text evidence="2">Belongs to the proteasome subunit S11 family.</text>
</comment>
<comment type="catalytic activity">
    <reaction evidence="15">
        <text>L-threonyl-[protein] + ATP = O-phospho-L-threonyl-[protein] + ADP + H(+)</text>
        <dbReference type="Rhea" id="RHEA:46608"/>
        <dbReference type="Rhea" id="RHEA-COMP:11060"/>
        <dbReference type="Rhea" id="RHEA-COMP:11605"/>
        <dbReference type="ChEBI" id="CHEBI:15378"/>
        <dbReference type="ChEBI" id="CHEBI:30013"/>
        <dbReference type="ChEBI" id="CHEBI:30616"/>
        <dbReference type="ChEBI" id="CHEBI:61977"/>
        <dbReference type="ChEBI" id="CHEBI:456216"/>
        <dbReference type="EC" id="2.7.11.1"/>
    </reaction>
</comment>
<dbReference type="PANTHER" id="PTHR10539:SF0">
    <property type="entry name" value="26S PROTEASOME NON-ATPASE REGULATORY SUBUNIT 13"/>
    <property type="match status" value="1"/>
</dbReference>
<dbReference type="InterPro" id="IPR036390">
    <property type="entry name" value="WH_DNA-bd_sf"/>
</dbReference>
<dbReference type="InterPro" id="IPR054179">
    <property type="entry name" value="PSD13_N"/>
</dbReference>
<evidence type="ECO:0000259" key="19">
    <source>
        <dbReference type="PROSITE" id="PS50011"/>
    </source>
</evidence>
<evidence type="ECO:0000256" key="17">
    <source>
        <dbReference type="PROSITE-ProRule" id="PRU10141"/>
    </source>
</evidence>
<sequence>MDDDHDHIHIYIMCWLLLITLPHSHCQSSATFDYAVCKKQSYNCGNLSNIFYPFWGHNRSPECGSGDPFKLTCNDHNTTSIRIASQNFTVKEINTSSHTMKLVPVETVANICSPGSEDGNESHTGLFQDSPSVQKITIFYYCPRIKNFPYGYFMCGEDAITYFALEYDSLSIDYPQLQRENLLDSLSKEVEQFGKETYIMDDDHDHIHIYIMCWLLLITLPHSHCQSSATFDYAVCKKQSYNCGNLSNIFYPFWGHNRSPECGSGDPFKLTCNDHNTTSIRIASQNFTVKEINTSSHTMKLVPAETVANICSPGSEDGNESHTGLFQDSPSVQKITIFYYCPRIKNFPYGYFMCGEDAITYFALEYDSLSIDYPQLQRCKQILHTWSDAQMDFSGGALALEKKLNEGFVVKYNVSETCARCLGSEGRCWRDGIMKHAVNSCYYYLQHKPKVTGRIFCKKQSYNCGNLSNIFYPFWGHNRSPECGSGDPFKLTCNDHNTTSIRIASQNFTVKEINTSSHTMKLVPAETVANICSPGSEDGNESHTGLFQDSPSVQKITIFYYCPRIKNFPYGYFMCGEDAITYFALEYDSLSIDYPQLQRENLLDSLSKEVEQFGKETYIMDDDHDHIHIYIMCWLLLITLPHSHCQSSATFDYAVCKKQSYNCGNLSNIFYPFWGHNRSPECGSGDPFKLTCNDHNTTSIRIASQNFTVKEINTSSHTMKLVPAETVANICSPGSEDGNESHTGLFQDSPSVQKITIFYYCPRIKNFPYGYFMCGEDAITYFALEYDSLSIDYPQLQRCKQILHTWSDAQMDFSGGALALEKKLNEGFVVKYNVSETCARCLGSEGRCWRDGIMKHAVNSCYYCPNGSHGLHCSPKTITNSVTGAAVAIVLICIAIFCLRYKSPILQRQFGLTSKINGNIEAFLKNHGAQTLKRYKFSEVKKMTKSFKVKLGEGSFGAVYKGETMNGCPVAIKKLNAKKGNDENFINEVASISRTSHINVVQLHGFCLEGNNKILIYEFMSNGSLDKFIYNKELKVIPLLSWDNLWQIAKGIAQGLAYLHKGCNTRILHFDIKPYNILLDENLCPKILDFELVKLCPTTESTIFMSDQRGTIGYKAPEVWNRHLGGVSHKYDVYSYGMMLLEMVGGRKNIYVEANHISEIYFSHWAYNRLKQGGELRHDGVITTEEHEIARIMTIVGLWCVQMIPHDRPTMSRVIDMLEGNMDSLEMPPKPALSSPISWNNFTCKNDRTQFGVYAEMTYELLAKFSELERCELRIHVLVSIQFSLESDGGINSLKEAAFRGLTFIITLMMIKSARLAKKVKEFADLWTFLRISLHVTVRMDQMCHCSDELVWGFSLASIAMAALQYLESLRNSQPELADWYNSLADLYQKKLWHQLTLKLEQFVALAVFQAGDALIQLYHNFITDFETKINLLKLAHFAVIVSRQYSEKEAAIGYLGAVIEKLQATREQRIEEPILYIKMQIAIFKLEQGDQKESKKLLEDGKTTLDSMTDIDPSVYANYYWVSSQFHKTRQEFAEFYKSALLYLAYTSVGSLSESFKLDLAFDLSLSALLGDNIYNFGELLAHPIIKSLLGTKVEWLYYILQAFNSGDLVRYQELCRVHNAALRAQPALVQNEQKLLEKINILCLMEIIFSRPSEDRTIPLSVIAERTKLSIENVEHLLMKSLSVHLIEGIIDQVEGTVHISWVQPRVLGIQQIKSLRDRLDSWTGKVHTALLSIEAETPDLIGS</sequence>
<evidence type="ECO:0000259" key="20">
    <source>
        <dbReference type="PROSITE" id="PS50250"/>
    </source>
</evidence>
<feature type="binding site" evidence="17">
    <location>
        <position position="974"/>
    </location>
    <ligand>
        <name>ATP</name>
        <dbReference type="ChEBI" id="CHEBI:30616"/>
    </ligand>
</feature>
<evidence type="ECO:0000256" key="12">
    <source>
        <dbReference type="ARBA" id="ARBA00022989"/>
    </source>
</evidence>
<dbReference type="InterPro" id="IPR017441">
    <property type="entry name" value="Protein_kinase_ATP_BS"/>
</dbReference>
<dbReference type="Pfam" id="PF00069">
    <property type="entry name" value="Pkinase"/>
    <property type="match status" value="1"/>
</dbReference>
<dbReference type="InterPro" id="IPR025287">
    <property type="entry name" value="WAK_GUB"/>
</dbReference>
<evidence type="ECO:0000256" key="14">
    <source>
        <dbReference type="ARBA" id="ARBA00023180"/>
    </source>
</evidence>
<gene>
    <name evidence="21" type="ORF">VNO80_12468</name>
</gene>
<dbReference type="EMBL" id="JAYMYR010000005">
    <property type="protein sequence ID" value="KAK7364093.1"/>
    <property type="molecule type" value="Genomic_DNA"/>
</dbReference>
<protein>
    <recommendedName>
        <fullName evidence="3">non-specific serine/threonine protein kinase</fullName>
        <ecNumber evidence="3">2.7.11.1</ecNumber>
    </recommendedName>
</protein>
<keyword evidence="22" id="KW-1185">Reference proteome</keyword>
<keyword evidence="9" id="KW-0418">Kinase</keyword>
<dbReference type="GO" id="GO:0005524">
    <property type="term" value="F:ATP binding"/>
    <property type="evidence" value="ECO:0007669"/>
    <property type="project" value="UniProtKB-UniRule"/>
</dbReference>
<evidence type="ECO:0000256" key="9">
    <source>
        <dbReference type="ARBA" id="ARBA00022777"/>
    </source>
</evidence>
<keyword evidence="14" id="KW-0325">Glycoprotein</keyword>
<dbReference type="GO" id="GO:0030247">
    <property type="term" value="F:polysaccharide binding"/>
    <property type="evidence" value="ECO:0007669"/>
    <property type="project" value="InterPro"/>
</dbReference>
<keyword evidence="8 17" id="KW-0547">Nucleotide-binding</keyword>
<evidence type="ECO:0000256" key="15">
    <source>
        <dbReference type="ARBA" id="ARBA00047899"/>
    </source>
</evidence>
<accession>A0AAN9N4Z7</accession>
<organism evidence="21 22">
    <name type="scientific">Phaseolus coccineus</name>
    <name type="common">Scarlet runner bean</name>
    <name type="synonym">Phaseolus multiflorus</name>
    <dbReference type="NCBI Taxonomy" id="3886"/>
    <lineage>
        <taxon>Eukaryota</taxon>
        <taxon>Viridiplantae</taxon>
        <taxon>Streptophyta</taxon>
        <taxon>Embryophyta</taxon>
        <taxon>Tracheophyta</taxon>
        <taxon>Spermatophyta</taxon>
        <taxon>Magnoliopsida</taxon>
        <taxon>eudicotyledons</taxon>
        <taxon>Gunneridae</taxon>
        <taxon>Pentapetalae</taxon>
        <taxon>rosids</taxon>
        <taxon>fabids</taxon>
        <taxon>Fabales</taxon>
        <taxon>Fabaceae</taxon>
        <taxon>Papilionoideae</taxon>
        <taxon>50 kb inversion clade</taxon>
        <taxon>NPAAA clade</taxon>
        <taxon>indigoferoid/millettioid clade</taxon>
        <taxon>Phaseoleae</taxon>
        <taxon>Phaseolus</taxon>
    </lineage>
</organism>
<evidence type="ECO:0000256" key="2">
    <source>
        <dbReference type="ARBA" id="ARBA00006207"/>
    </source>
</evidence>
<dbReference type="SMART" id="SM00088">
    <property type="entry name" value="PINT"/>
    <property type="match status" value="1"/>
</dbReference>
<dbReference type="Proteomes" id="UP001374584">
    <property type="component" value="Unassembled WGS sequence"/>
</dbReference>
<reference evidence="21 22" key="1">
    <citation type="submission" date="2024-01" db="EMBL/GenBank/DDBJ databases">
        <title>The genomes of 5 underutilized Papilionoideae crops provide insights into root nodulation and disease resistanc.</title>
        <authorList>
            <person name="Jiang F."/>
        </authorList>
    </citation>
    <scope>NUCLEOTIDE SEQUENCE [LARGE SCALE GENOMIC DNA]</scope>
    <source>
        <strain evidence="21">JINMINGXINNONG_FW02</strain>
        <tissue evidence="21">Leaves</tissue>
    </source>
</reference>
<evidence type="ECO:0000256" key="18">
    <source>
        <dbReference type="SAM" id="SignalP"/>
    </source>
</evidence>
<dbReference type="Gene3D" id="1.10.510.10">
    <property type="entry name" value="Transferase(Phosphotransferase) domain 1"/>
    <property type="match status" value="1"/>
</dbReference>
<keyword evidence="7 18" id="KW-0732">Signal</keyword>